<dbReference type="EMBL" id="GBXM01039350">
    <property type="protein sequence ID" value="JAH69227.1"/>
    <property type="molecule type" value="Transcribed_RNA"/>
</dbReference>
<feature type="compositionally biased region" description="Polar residues" evidence="1">
    <location>
        <begin position="1"/>
        <end position="20"/>
    </location>
</feature>
<name>A0A0E9UTV7_ANGAN</name>
<evidence type="ECO:0000313" key="2">
    <source>
        <dbReference type="EMBL" id="JAH69227.1"/>
    </source>
</evidence>
<proteinExistence type="predicted"/>
<feature type="region of interest" description="Disordered" evidence="1">
    <location>
        <begin position="1"/>
        <end position="25"/>
    </location>
</feature>
<dbReference type="AlphaFoldDB" id="A0A0E9UTV7"/>
<protein>
    <submittedName>
        <fullName evidence="2">Uncharacterized protein</fullName>
    </submittedName>
</protein>
<reference evidence="2" key="1">
    <citation type="submission" date="2014-11" db="EMBL/GenBank/DDBJ databases">
        <authorList>
            <person name="Amaro Gonzalez C."/>
        </authorList>
    </citation>
    <scope>NUCLEOTIDE SEQUENCE</scope>
</reference>
<accession>A0A0E9UTV7</accession>
<sequence>MEGNTCSNASTSSIKPSQKNGGCYGRKGWTYSIFP</sequence>
<organism evidence="2">
    <name type="scientific">Anguilla anguilla</name>
    <name type="common">European freshwater eel</name>
    <name type="synonym">Muraena anguilla</name>
    <dbReference type="NCBI Taxonomy" id="7936"/>
    <lineage>
        <taxon>Eukaryota</taxon>
        <taxon>Metazoa</taxon>
        <taxon>Chordata</taxon>
        <taxon>Craniata</taxon>
        <taxon>Vertebrata</taxon>
        <taxon>Euteleostomi</taxon>
        <taxon>Actinopterygii</taxon>
        <taxon>Neopterygii</taxon>
        <taxon>Teleostei</taxon>
        <taxon>Anguilliformes</taxon>
        <taxon>Anguillidae</taxon>
        <taxon>Anguilla</taxon>
    </lineage>
</organism>
<reference evidence="2" key="2">
    <citation type="journal article" date="2015" name="Fish Shellfish Immunol.">
        <title>Early steps in the European eel (Anguilla anguilla)-Vibrio vulnificus interaction in the gills: Role of the RtxA13 toxin.</title>
        <authorList>
            <person name="Callol A."/>
            <person name="Pajuelo D."/>
            <person name="Ebbesson L."/>
            <person name="Teles M."/>
            <person name="MacKenzie S."/>
            <person name="Amaro C."/>
        </authorList>
    </citation>
    <scope>NUCLEOTIDE SEQUENCE</scope>
</reference>
<evidence type="ECO:0000256" key="1">
    <source>
        <dbReference type="SAM" id="MobiDB-lite"/>
    </source>
</evidence>